<evidence type="ECO:0000256" key="2">
    <source>
        <dbReference type="ARBA" id="ARBA00022692"/>
    </source>
</evidence>
<proteinExistence type="inferred from homology"/>
<name>A0AA38RZ82_9PEZI</name>
<feature type="transmembrane region" description="Helical" evidence="7">
    <location>
        <begin position="90"/>
        <end position="108"/>
    </location>
</feature>
<evidence type="ECO:0000256" key="6">
    <source>
        <dbReference type="SAM" id="MobiDB-lite"/>
    </source>
</evidence>
<gene>
    <name evidence="8" type="ORF">NKR19_g2216</name>
</gene>
<feature type="transmembrane region" description="Helical" evidence="7">
    <location>
        <begin position="7"/>
        <end position="29"/>
    </location>
</feature>
<evidence type="ECO:0008006" key="10">
    <source>
        <dbReference type="Google" id="ProtNLM"/>
    </source>
</evidence>
<evidence type="ECO:0000313" key="8">
    <source>
        <dbReference type="EMBL" id="KAJ9161488.1"/>
    </source>
</evidence>
<evidence type="ECO:0000256" key="1">
    <source>
        <dbReference type="ARBA" id="ARBA00004141"/>
    </source>
</evidence>
<dbReference type="InterPro" id="IPR013901">
    <property type="entry name" value="Anthrone_oxy"/>
</dbReference>
<reference evidence="8" key="1">
    <citation type="submission" date="2022-07" db="EMBL/GenBank/DDBJ databases">
        <title>Fungi with potential for degradation of polypropylene.</title>
        <authorList>
            <person name="Gostincar C."/>
        </authorList>
    </citation>
    <scope>NUCLEOTIDE SEQUENCE</scope>
    <source>
        <strain evidence="8">EXF-13287</strain>
    </source>
</reference>
<keyword evidence="3 7" id="KW-1133">Transmembrane helix</keyword>
<evidence type="ECO:0000256" key="7">
    <source>
        <dbReference type="SAM" id="Phobius"/>
    </source>
</evidence>
<keyword evidence="4 7" id="KW-0472">Membrane</keyword>
<dbReference type="AlphaFoldDB" id="A0AA38RZ82"/>
<protein>
    <recommendedName>
        <fullName evidence="10">DUF1772-domain-containing protein</fullName>
    </recommendedName>
</protein>
<evidence type="ECO:0000313" key="9">
    <source>
        <dbReference type="Proteomes" id="UP001174691"/>
    </source>
</evidence>
<comment type="similarity">
    <text evidence="5">Belongs to the anthrone oxygenase family.</text>
</comment>
<dbReference type="Proteomes" id="UP001174691">
    <property type="component" value="Unassembled WGS sequence"/>
</dbReference>
<keyword evidence="2 7" id="KW-0812">Transmembrane</keyword>
<organism evidence="8 9">
    <name type="scientific">Coniochaeta hoffmannii</name>
    <dbReference type="NCBI Taxonomy" id="91930"/>
    <lineage>
        <taxon>Eukaryota</taxon>
        <taxon>Fungi</taxon>
        <taxon>Dikarya</taxon>
        <taxon>Ascomycota</taxon>
        <taxon>Pezizomycotina</taxon>
        <taxon>Sordariomycetes</taxon>
        <taxon>Sordariomycetidae</taxon>
        <taxon>Coniochaetales</taxon>
        <taxon>Coniochaetaceae</taxon>
        <taxon>Coniochaeta</taxon>
    </lineage>
</organism>
<evidence type="ECO:0000256" key="4">
    <source>
        <dbReference type="ARBA" id="ARBA00023136"/>
    </source>
</evidence>
<sequence length="202" mass="20755">MSKLPSAASAAAMVGIVGSSWIAGGIAGLSNFTVPGLLSAPVSGTLLAQQWQTVFDLGKAAMPTLAVVSLASYAYTAYDRSKRHLYWTRYAAAAALTISIVPFTLIFMNPTNQSLLQIASGGATAAVVDDDSVRALLTKWAGLNLIRSLLPLGGAVAGLWALVQEKVGSIESAEKDVTKSHPAAASKVTGGDDVSKSHPASL</sequence>
<comment type="subcellular location">
    <subcellularLocation>
        <location evidence="1">Membrane</location>
        <topology evidence="1">Multi-pass membrane protein</topology>
    </subcellularLocation>
</comment>
<dbReference type="EMBL" id="JANBVN010000022">
    <property type="protein sequence ID" value="KAJ9161488.1"/>
    <property type="molecule type" value="Genomic_DNA"/>
</dbReference>
<accession>A0AA38RZ82</accession>
<dbReference type="PANTHER" id="PTHR35042:SF1">
    <property type="entry name" value="DUF1772-DOMAIN-CONTAINING PROTEIN"/>
    <property type="match status" value="1"/>
</dbReference>
<dbReference type="Pfam" id="PF08592">
    <property type="entry name" value="Anthrone_oxy"/>
    <property type="match status" value="1"/>
</dbReference>
<dbReference type="GO" id="GO:0016020">
    <property type="term" value="C:membrane"/>
    <property type="evidence" value="ECO:0007669"/>
    <property type="project" value="UniProtKB-SubCell"/>
</dbReference>
<dbReference type="PANTHER" id="PTHR35042">
    <property type="entry name" value="ANTHRONE OXYGENASE ENCC"/>
    <property type="match status" value="1"/>
</dbReference>
<feature type="transmembrane region" description="Helical" evidence="7">
    <location>
        <begin position="60"/>
        <end position="78"/>
    </location>
</feature>
<comment type="caution">
    <text evidence="8">The sequence shown here is derived from an EMBL/GenBank/DDBJ whole genome shotgun (WGS) entry which is preliminary data.</text>
</comment>
<keyword evidence="9" id="KW-1185">Reference proteome</keyword>
<feature type="region of interest" description="Disordered" evidence="6">
    <location>
        <begin position="173"/>
        <end position="202"/>
    </location>
</feature>
<evidence type="ECO:0000256" key="3">
    <source>
        <dbReference type="ARBA" id="ARBA00022989"/>
    </source>
</evidence>
<evidence type="ECO:0000256" key="5">
    <source>
        <dbReference type="ARBA" id="ARBA00034313"/>
    </source>
</evidence>